<organism evidence="1 2">
    <name type="scientific">Karstenula rhodostoma CBS 690.94</name>
    <dbReference type="NCBI Taxonomy" id="1392251"/>
    <lineage>
        <taxon>Eukaryota</taxon>
        <taxon>Fungi</taxon>
        <taxon>Dikarya</taxon>
        <taxon>Ascomycota</taxon>
        <taxon>Pezizomycotina</taxon>
        <taxon>Dothideomycetes</taxon>
        <taxon>Pleosporomycetidae</taxon>
        <taxon>Pleosporales</taxon>
        <taxon>Massarineae</taxon>
        <taxon>Didymosphaeriaceae</taxon>
        <taxon>Karstenula</taxon>
    </lineage>
</organism>
<reference evidence="1" key="1">
    <citation type="journal article" date="2020" name="Stud. Mycol.">
        <title>101 Dothideomycetes genomes: a test case for predicting lifestyles and emergence of pathogens.</title>
        <authorList>
            <person name="Haridas S."/>
            <person name="Albert R."/>
            <person name="Binder M."/>
            <person name="Bloem J."/>
            <person name="Labutti K."/>
            <person name="Salamov A."/>
            <person name="Andreopoulos B."/>
            <person name="Baker S."/>
            <person name="Barry K."/>
            <person name="Bills G."/>
            <person name="Bluhm B."/>
            <person name="Cannon C."/>
            <person name="Castanera R."/>
            <person name="Culley D."/>
            <person name="Daum C."/>
            <person name="Ezra D."/>
            <person name="Gonzalez J."/>
            <person name="Henrissat B."/>
            <person name="Kuo A."/>
            <person name="Liang C."/>
            <person name="Lipzen A."/>
            <person name="Lutzoni F."/>
            <person name="Magnuson J."/>
            <person name="Mondo S."/>
            <person name="Nolan M."/>
            <person name="Ohm R."/>
            <person name="Pangilinan J."/>
            <person name="Park H.-J."/>
            <person name="Ramirez L."/>
            <person name="Alfaro M."/>
            <person name="Sun H."/>
            <person name="Tritt A."/>
            <person name="Yoshinaga Y."/>
            <person name="Zwiers L.-H."/>
            <person name="Turgeon B."/>
            <person name="Goodwin S."/>
            <person name="Spatafora J."/>
            <person name="Crous P."/>
            <person name="Grigoriev I."/>
        </authorList>
    </citation>
    <scope>NUCLEOTIDE SEQUENCE</scope>
    <source>
        <strain evidence="1">CBS 690.94</strain>
    </source>
</reference>
<protein>
    <submittedName>
        <fullName evidence="1">Uncharacterized protein</fullName>
    </submittedName>
</protein>
<name>A0A9P4PLF8_9PLEO</name>
<dbReference type="EMBL" id="MU001500">
    <property type="protein sequence ID" value="KAF2445001.1"/>
    <property type="molecule type" value="Genomic_DNA"/>
</dbReference>
<proteinExistence type="predicted"/>
<accession>A0A9P4PLF8</accession>
<comment type="caution">
    <text evidence="1">The sequence shown here is derived from an EMBL/GenBank/DDBJ whole genome shotgun (WGS) entry which is preliminary data.</text>
</comment>
<sequence length="158" mass="17726">MQIIVRPSRRFRLSASSPETGQPACLHFQSLLASPCVQFLPRYPMIYPLCAFNFSTLNVPPSVRRALDLRTLGLVCRSKARRLIGLSLRITFSSTNILMTYFRPPERMVSITPPTPTVSMAIQTTSAPRLPSVSTTRNLNASDGIRGLHSYQVYGWLR</sequence>
<keyword evidence="2" id="KW-1185">Reference proteome</keyword>
<evidence type="ECO:0000313" key="1">
    <source>
        <dbReference type="EMBL" id="KAF2445001.1"/>
    </source>
</evidence>
<gene>
    <name evidence="1" type="ORF">P171DRAFT_431775</name>
</gene>
<dbReference type="AlphaFoldDB" id="A0A9P4PLF8"/>
<evidence type="ECO:0000313" key="2">
    <source>
        <dbReference type="Proteomes" id="UP000799764"/>
    </source>
</evidence>
<dbReference type="Proteomes" id="UP000799764">
    <property type="component" value="Unassembled WGS sequence"/>
</dbReference>